<evidence type="ECO:0000313" key="3">
    <source>
        <dbReference type="EMBL" id="CEJ82230.1"/>
    </source>
</evidence>
<accession>A0A0A1T7V0</accession>
<dbReference type="OrthoDB" id="10261556at2759"/>
<dbReference type="EMBL" id="CDHN01000001">
    <property type="protein sequence ID" value="CEJ82230.1"/>
    <property type="molecule type" value="Genomic_DNA"/>
</dbReference>
<dbReference type="PANTHER" id="PTHR37783">
    <property type="entry name" value="MEMBRANE PROTEIN, PUTATIVE (AFU_ORTHOLOGUE AFUA_1G04315)-RELATED"/>
    <property type="match status" value="1"/>
</dbReference>
<feature type="transmembrane region" description="Helical" evidence="1">
    <location>
        <begin position="153"/>
        <end position="175"/>
    </location>
</feature>
<keyword evidence="1" id="KW-1133">Transmembrane helix</keyword>
<dbReference type="Gene3D" id="3.20.180.10">
    <property type="entry name" value="PNP-oxidase-like"/>
    <property type="match status" value="1"/>
</dbReference>
<keyword evidence="4" id="KW-1185">Reference proteome</keyword>
<proteinExistence type="predicted"/>
<name>A0A0A1T7V0_9HYPO</name>
<dbReference type="AlphaFoldDB" id="A0A0A1T7V0"/>
<sequence length="228" mass="26391">MAPSVEVQDENARKERIISHMNREHTRELRHILQHYNGLKASHTKNASMRDISLESMRILAGGLNHTVPFTPVLKSWDQVRQRLVDMDADARKALNISDIYVNQYLPPSGADWVVFTAVSFYFVNVLSLPWIVPTTLYGSLVNQYFPGGLSSFTWLVKVLIVPVLGIHFGECFLFDSWRMHRHGVERWSTVWWLWECSVFTEGVAAWRRFGALVENKKADKEHTKKNH</sequence>
<dbReference type="PANTHER" id="PTHR37783:SF1">
    <property type="entry name" value="MEMBRANE PROTEIN, PUTATIVE (AFU_ORTHOLOGUE AFUA_1G04315)-RELATED"/>
    <property type="match status" value="1"/>
</dbReference>
<protein>
    <recommendedName>
        <fullName evidence="2">DUF2470 domain-containing protein</fullName>
    </recommendedName>
</protein>
<reference evidence="3 4" key="1">
    <citation type="journal article" date="2015" name="Genome Announc.">
        <title>Draft Genome Sequence and Gene Annotation of the Entomopathogenic Fungus Verticillium hemipterigenum.</title>
        <authorList>
            <person name="Horn F."/>
            <person name="Habel A."/>
            <person name="Scharf D.H."/>
            <person name="Dworschak J."/>
            <person name="Brakhage A.A."/>
            <person name="Guthke R."/>
            <person name="Hertweck C."/>
            <person name="Linde J."/>
        </authorList>
    </citation>
    <scope>NUCLEOTIDE SEQUENCE [LARGE SCALE GENOMIC DNA]</scope>
</reference>
<dbReference type="HOGENOM" id="CLU_081019_0_0_1"/>
<evidence type="ECO:0000259" key="2">
    <source>
        <dbReference type="Pfam" id="PF10615"/>
    </source>
</evidence>
<evidence type="ECO:0000256" key="1">
    <source>
        <dbReference type="SAM" id="Phobius"/>
    </source>
</evidence>
<dbReference type="Pfam" id="PF10615">
    <property type="entry name" value="DUF2470"/>
    <property type="match status" value="1"/>
</dbReference>
<organism evidence="3 4">
    <name type="scientific">[Torrubiella] hemipterigena</name>
    <dbReference type="NCBI Taxonomy" id="1531966"/>
    <lineage>
        <taxon>Eukaryota</taxon>
        <taxon>Fungi</taxon>
        <taxon>Dikarya</taxon>
        <taxon>Ascomycota</taxon>
        <taxon>Pezizomycotina</taxon>
        <taxon>Sordariomycetes</taxon>
        <taxon>Hypocreomycetidae</taxon>
        <taxon>Hypocreales</taxon>
        <taxon>Clavicipitaceae</taxon>
        <taxon>Clavicipitaceae incertae sedis</taxon>
        <taxon>'Torrubiella' clade</taxon>
    </lineage>
</organism>
<evidence type="ECO:0000313" key="4">
    <source>
        <dbReference type="Proteomes" id="UP000039046"/>
    </source>
</evidence>
<keyword evidence="1" id="KW-0812">Transmembrane</keyword>
<feature type="domain" description="DUF2470" evidence="2">
    <location>
        <begin position="14"/>
        <end position="87"/>
    </location>
</feature>
<keyword evidence="1" id="KW-0472">Membrane</keyword>
<feature type="transmembrane region" description="Helical" evidence="1">
    <location>
        <begin position="113"/>
        <end position="133"/>
    </location>
</feature>
<dbReference type="InterPro" id="IPR019595">
    <property type="entry name" value="DUF2470"/>
</dbReference>
<dbReference type="Proteomes" id="UP000039046">
    <property type="component" value="Unassembled WGS sequence"/>
</dbReference>
<gene>
    <name evidence="3" type="ORF">VHEMI02308</name>
</gene>
<dbReference type="InterPro" id="IPR037119">
    <property type="entry name" value="Haem_oxidase_HugZ-like_sf"/>
</dbReference>